<dbReference type="InterPro" id="IPR001611">
    <property type="entry name" value="Leu-rich_rpt"/>
</dbReference>
<protein>
    <recommendedName>
        <fullName evidence="1">F-box domain-containing protein</fullName>
    </recommendedName>
</protein>
<dbReference type="PROSITE" id="PS50181">
    <property type="entry name" value="FBOX"/>
    <property type="match status" value="1"/>
</dbReference>
<evidence type="ECO:0000259" key="1">
    <source>
        <dbReference type="PROSITE" id="PS50181"/>
    </source>
</evidence>
<dbReference type="InterPro" id="IPR006553">
    <property type="entry name" value="Leu-rich_rpt_Cys-con_subtyp"/>
</dbReference>
<evidence type="ECO:0000313" key="2">
    <source>
        <dbReference type="EMBL" id="JAV75537.1"/>
    </source>
</evidence>
<dbReference type="SMART" id="SM00367">
    <property type="entry name" value="LRR_CC"/>
    <property type="match status" value="5"/>
</dbReference>
<accession>A0A1Y1LWX6</accession>
<dbReference type="SMART" id="SM00256">
    <property type="entry name" value="FBOX"/>
    <property type="match status" value="1"/>
</dbReference>
<dbReference type="Pfam" id="PF12937">
    <property type="entry name" value="F-box-like"/>
    <property type="match status" value="1"/>
</dbReference>
<dbReference type="Gene3D" id="1.20.1280.50">
    <property type="match status" value="1"/>
</dbReference>
<reference evidence="2" key="1">
    <citation type="journal article" date="2016" name="Sci. Rep.">
        <title>Molecular characterization of firefly nuptial gifts: a multi-omics approach sheds light on postcopulatory sexual selection.</title>
        <authorList>
            <person name="Al-Wathiqui N."/>
            <person name="Fallon T.R."/>
            <person name="South A."/>
            <person name="Weng J.K."/>
            <person name="Lewis S.M."/>
        </authorList>
    </citation>
    <scope>NUCLEOTIDE SEQUENCE</scope>
</reference>
<proteinExistence type="predicted"/>
<dbReference type="PANTHER" id="PTHR13318:SF190">
    <property type="entry name" value="PARTNER OF PAIRED, ISOFORM B"/>
    <property type="match status" value="1"/>
</dbReference>
<dbReference type="Pfam" id="PF13516">
    <property type="entry name" value="LRR_6"/>
    <property type="match status" value="1"/>
</dbReference>
<feature type="domain" description="F-box" evidence="1">
    <location>
        <begin position="230"/>
        <end position="276"/>
    </location>
</feature>
<dbReference type="Gene3D" id="3.80.10.10">
    <property type="entry name" value="Ribonuclease Inhibitor"/>
    <property type="match status" value="2"/>
</dbReference>
<dbReference type="AlphaFoldDB" id="A0A1Y1LWX6"/>
<dbReference type="InterPro" id="IPR001810">
    <property type="entry name" value="F-box_dom"/>
</dbReference>
<name>A0A1Y1LWX6_PHOPY</name>
<dbReference type="GO" id="GO:0031146">
    <property type="term" value="P:SCF-dependent proteasomal ubiquitin-dependent protein catabolic process"/>
    <property type="evidence" value="ECO:0007669"/>
    <property type="project" value="TreeGrafter"/>
</dbReference>
<organism evidence="2">
    <name type="scientific">Photinus pyralis</name>
    <name type="common">Common eastern firefly</name>
    <name type="synonym">Lampyris pyralis</name>
    <dbReference type="NCBI Taxonomy" id="7054"/>
    <lineage>
        <taxon>Eukaryota</taxon>
        <taxon>Metazoa</taxon>
        <taxon>Ecdysozoa</taxon>
        <taxon>Arthropoda</taxon>
        <taxon>Hexapoda</taxon>
        <taxon>Insecta</taxon>
        <taxon>Pterygota</taxon>
        <taxon>Neoptera</taxon>
        <taxon>Endopterygota</taxon>
        <taxon>Coleoptera</taxon>
        <taxon>Polyphaga</taxon>
        <taxon>Elateriformia</taxon>
        <taxon>Elateroidea</taxon>
        <taxon>Lampyridae</taxon>
        <taxon>Lampyrinae</taxon>
        <taxon>Photinus</taxon>
    </lineage>
</organism>
<dbReference type="InterPro" id="IPR032675">
    <property type="entry name" value="LRR_dom_sf"/>
</dbReference>
<sequence>MSNLNEGPKKSSLELIYSGMIFLEQFVENVTSYSSRYNSISSILYAPENLTGKPSKYPNYGDDPNSYTLRSYGSWWNQSEAAQPAYMPQDVDPIPSEDFVTVRFKHGVFPESVCIYETYNPGAVVRIWGHKMGNPWVLLWQGAPQLCLPSSRRFSPPIRQVKELINEIRIEFNQSMLSYYTSLDAVLLTGYQPKSLLQGELLQKGLFDCLDGCECDVNKCTPIHSGGDGLDLFASLPFEVMVHIFQYLDLKSLCRCAQVNKRWHSITFDPTLYREISLKRYWNRVDEIVMKHFITKCRNVKKLDISWCDIEKQITEPVFMEFLEKCCPNITHLSLGHCFSHSSSLGYLAKYGELTGLRAHVTITILLIFFSDLRLRNCKCNMNEYEALSNLSKLTALDLYCSNISDVYLIKILRANRDLKYLNLDLCELLERLDEVTEVISVFNPNLVMWSSWKTHSITSDGVKFLARCSSLRELDLGWCLLLNDPGNSLERIASNCKHLRRLILCGWRGVNDQLLLPIIRSCKEIRELDLLGMKNISVDICERILSSLPNLRLLDISFCDLIKPEQVVLWRQHYPNITIQQAL</sequence>
<dbReference type="SUPFAM" id="SSF52047">
    <property type="entry name" value="RNI-like"/>
    <property type="match status" value="1"/>
</dbReference>
<dbReference type="PANTHER" id="PTHR13318">
    <property type="entry name" value="PARTNER OF PAIRED, ISOFORM B-RELATED"/>
    <property type="match status" value="1"/>
</dbReference>
<dbReference type="EMBL" id="GEZM01050572">
    <property type="protein sequence ID" value="JAV75537.1"/>
    <property type="molecule type" value="Transcribed_RNA"/>
</dbReference>
<dbReference type="GO" id="GO:0019005">
    <property type="term" value="C:SCF ubiquitin ligase complex"/>
    <property type="evidence" value="ECO:0007669"/>
    <property type="project" value="TreeGrafter"/>
</dbReference>